<evidence type="ECO:0000256" key="4">
    <source>
        <dbReference type="ARBA" id="ARBA00022679"/>
    </source>
</evidence>
<evidence type="ECO:0000256" key="1">
    <source>
        <dbReference type="ARBA" id="ARBA00004651"/>
    </source>
</evidence>
<dbReference type="InterPro" id="IPR050475">
    <property type="entry name" value="Prenyltransferase_related"/>
</dbReference>
<feature type="transmembrane region" description="Helical" evidence="12">
    <location>
        <begin position="154"/>
        <end position="172"/>
    </location>
</feature>
<dbReference type="Gene3D" id="1.20.120.1780">
    <property type="entry name" value="UbiA prenyltransferase"/>
    <property type="match status" value="1"/>
</dbReference>
<evidence type="ECO:0000313" key="13">
    <source>
        <dbReference type="EMBL" id="ALT69658.1"/>
    </source>
</evidence>
<keyword evidence="4 12" id="KW-0808">Transferase</keyword>
<keyword evidence="2 12" id="KW-1003">Cell membrane</keyword>
<feature type="transmembrane region" description="Helical" evidence="12">
    <location>
        <begin position="12"/>
        <end position="43"/>
    </location>
</feature>
<feature type="transmembrane region" description="Helical" evidence="12">
    <location>
        <begin position="228"/>
        <end position="248"/>
    </location>
</feature>
<reference evidence="13 14" key="1">
    <citation type="submission" date="2015-04" db="EMBL/GenBank/DDBJ databases">
        <title>The complete genome sequence of the rumen methanogen Methanobrevibacter millerae SM9.</title>
        <authorList>
            <person name="Leahy S.C."/>
            <person name="Kelly W.J."/>
            <person name="Pacheco D.M."/>
            <person name="Li D."/>
            <person name="Altermann E."/>
            <person name="Attwood G.T."/>
        </authorList>
    </citation>
    <scope>NUCLEOTIDE SEQUENCE [LARGE SCALE GENOMIC DNA]</scope>
    <source>
        <strain evidence="13 14">SM9</strain>
    </source>
</reference>
<dbReference type="GO" id="GO:0047295">
    <property type="term" value="F:geranylgeranylglycerol-phosphate geranylgeranyltransferase activity"/>
    <property type="evidence" value="ECO:0007669"/>
    <property type="project" value="UniProtKB-UniRule"/>
</dbReference>
<dbReference type="InterPro" id="IPR000537">
    <property type="entry name" value="UbiA_prenyltransferase"/>
</dbReference>
<dbReference type="KEGG" id="mmil:sm9_1892"/>
<evidence type="ECO:0000256" key="6">
    <source>
        <dbReference type="ARBA" id="ARBA00022842"/>
    </source>
</evidence>
<evidence type="ECO:0000256" key="9">
    <source>
        <dbReference type="ARBA" id="ARBA00023136"/>
    </source>
</evidence>
<evidence type="ECO:0000256" key="2">
    <source>
        <dbReference type="ARBA" id="ARBA00022475"/>
    </source>
</evidence>
<keyword evidence="9 12" id="KW-0472">Membrane</keyword>
<dbReference type="InterPro" id="IPR023547">
    <property type="entry name" value="DGGGP_synth"/>
</dbReference>
<dbReference type="OrthoDB" id="11851at2157"/>
<proteinExistence type="inferred from homology"/>
<gene>
    <name evidence="13" type="ORF">sm9_1892</name>
</gene>
<dbReference type="InterPro" id="IPR044878">
    <property type="entry name" value="UbiA_sf"/>
</dbReference>
<dbReference type="PANTHER" id="PTHR42723:SF1">
    <property type="entry name" value="CHLOROPHYLL SYNTHASE, CHLOROPLASTIC"/>
    <property type="match status" value="1"/>
</dbReference>
<keyword evidence="7 12" id="KW-1133">Transmembrane helix</keyword>
<keyword evidence="10 12" id="KW-0594">Phospholipid biosynthesis</keyword>
<evidence type="ECO:0000256" key="12">
    <source>
        <dbReference type="HAMAP-Rule" id="MF_01286"/>
    </source>
</evidence>
<keyword evidence="3 12" id="KW-0444">Lipid biosynthesis</keyword>
<dbReference type="AlphaFoldDB" id="A0A0U3DUJ1"/>
<keyword evidence="14" id="KW-1185">Reference proteome</keyword>
<dbReference type="GO" id="GO:0005886">
    <property type="term" value="C:plasma membrane"/>
    <property type="evidence" value="ECO:0007669"/>
    <property type="project" value="UniProtKB-SubCell"/>
</dbReference>
<feature type="transmembrane region" description="Helical" evidence="12">
    <location>
        <begin position="129"/>
        <end position="148"/>
    </location>
</feature>
<accession>A0A0U3DUJ1</accession>
<dbReference type="NCBIfam" id="NF009523">
    <property type="entry name" value="PRK12884.1"/>
    <property type="match status" value="1"/>
</dbReference>
<evidence type="ECO:0000256" key="5">
    <source>
        <dbReference type="ARBA" id="ARBA00022692"/>
    </source>
</evidence>
<dbReference type="Proteomes" id="UP000067738">
    <property type="component" value="Chromosome"/>
</dbReference>
<name>A0A0U3DUJ1_9EURY</name>
<evidence type="ECO:0000256" key="10">
    <source>
        <dbReference type="ARBA" id="ARBA00023209"/>
    </source>
</evidence>
<evidence type="ECO:0000256" key="3">
    <source>
        <dbReference type="ARBA" id="ARBA00022516"/>
    </source>
</evidence>
<evidence type="ECO:0000256" key="11">
    <source>
        <dbReference type="ARBA" id="ARBA00023264"/>
    </source>
</evidence>
<keyword evidence="8 12" id="KW-0443">Lipid metabolism</keyword>
<sequence length="280" mass="31122">MNPYIEILRPGNVIMAMIAIILVAIVAHSISIPIILAMLAVFFEISAGNVINDYFDYKIDLINKPERPIPSGRIGLKTARNYAYILFLCGTICGFLISYLTNNWIPFIIVLCADIILYIYAYKLKSTPLIGNLTVGFMTGLCFAFGGFSIGTPQMIYTSIFLGFFAFVMTTAREITKDIEDIEGDKAEGAKTFPILYGTKISAIITFILIILDCVLCPLLYFQHIFSILYLIIISIAVILFIYAGILLIRNQNTETASKVSKYLKIGMLIAFVSFAIGSF</sequence>
<dbReference type="PANTHER" id="PTHR42723">
    <property type="entry name" value="CHLOROPHYLL SYNTHASE"/>
    <property type="match status" value="1"/>
</dbReference>
<dbReference type="GeneID" id="26736846"/>
<comment type="function">
    <text evidence="12">Prenyltransferase that catalyzes the transfer of the geranylgeranyl moiety of geranylgeranyl diphosphate (GGPP) to the C2 hydroxyl of (S)-3-O-geranylgeranylglyceryl phosphate (GGGP). This reaction is the second ether-bond-formation step in the biosynthesis of archaeal membrane lipids.</text>
</comment>
<organism evidence="13 14">
    <name type="scientific">Methanobrevibacter millerae</name>
    <dbReference type="NCBI Taxonomy" id="230361"/>
    <lineage>
        <taxon>Archaea</taxon>
        <taxon>Methanobacteriati</taxon>
        <taxon>Methanobacteriota</taxon>
        <taxon>Methanomada group</taxon>
        <taxon>Methanobacteria</taxon>
        <taxon>Methanobacteriales</taxon>
        <taxon>Methanobacteriaceae</taxon>
        <taxon>Methanobrevibacter</taxon>
    </lineage>
</organism>
<comment type="cofactor">
    <cofactor evidence="12">
        <name>Mg(2+)</name>
        <dbReference type="ChEBI" id="CHEBI:18420"/>
    </cofactor>
</comment>
<dbReference type="Pfam" id="PF01040">
    <property type="entry name" value="UbiA"/>
    <property type="match status" value="1"/>
</dbReference>
<protein>
    <recommendedName>
        <fullName evidence="12">Digeranylgeranylglyceryl phosphate synthase</fullName>
        <shortName evidence="12">DGGGP synthase</shortName>
        <shortName evidence="12">DGGGPS</shortName>
        <ecNumber evidence="12">2.5.1.42</ecNumber>
    </recommendedName>
    <alternativeName>
        <fullName evidence="12">(S)-2,3-di-O-geranylgeranylglyceryl phosphate synthase</fullName>
    </alternativeName>
    <alternativeName>
        <fullName evidence="12">Geranylgeranylglycerol-phosphate geranylgeranyltransferase</fullName>
    </alternativeName>
</protein>
<dbReference type="EMBL" id="CP011266">
    <property type="protein sequence ID" value="ALT69658.1"/>
    <property type="molecule type" value="Genomic_DNA"/>
</dbReference>
<dbReference type="GO" id="GO:0046474">
    <property type="term" value="P:glycerophospholipid biosynthetic process"/>
    <property type="evidence" value="ECO:0007669"/>
    <property type="project" value="UniProtKB-UniRule"/>
</dbReference>
<dbReference type="CDD" id="cd13961">
    <property type="entry name" value="PT_UbiA_DGGGPS"/>
    <property type="match status" value="1"/>
</dbReference>
<feature type="transmembrane region" description="Helical" evidence="12">
    <location>
        <begin position="260"/>
        <end position="278"/>
    </location>
</feature>
<feature type="transmembrane region" description="Helical" evidence="12">
    <location>
        <begin position="201"/>
        <end position="222"/>
    </location>
</feature>
<dbReference type="EC" id="2.5.1.42" evidence="12"/>
<comment type="pathway">
    <text evidence="12">Membrane lipid metabolism; glycerophospholipid metabolism.</text>
</comment>
<comment type="catalytic activity">
    <reaction evidence="12">
        <text>sn-3-O-(geranylgeranyl)glycerol 1-phosphate + (2E,6E,10E)-geranylgeranyl diphosphate = 2,3-bis-O-(geranylgeranyl)-sn-glycerol 1-phosphate + diphosphate</text>
        <dbReference type="Rhea" id="RHEA:18109"/>
        <dbReference type="ChEBI" id="CHEBI:33019"/>
        <dbReference type="ChEBI" id="CHEBI:57677"/>
        <dbReference type="ChEBI" id="CHEBI:58756"/>
        <dbReference type="ChEBI" id="CHEBI:58837"/>
        <dbReference type="EC" id="2.5.1.42"/>
    </reaction>
</comment>
<keyword evidence="11 12" id="KW-1208">Phospholipid metabolism</keyword>
<feature type="transmembrane region" description="Helical" evidence="12">
    <location>
        <begin position="81"/>
        <end position="98"/>
    </location>
</feature>
<keyword evidence="6 12" id="KW-0460">Magnesium</keyword>
<keyword evidence="5 12" id="KW-0812">Transmembrane</keyword>
<dbReference type="Gene3D" id="1.10.357.140">
    <property type="entry name" value="UbiA prenyltransferase"/>
    <property type="match status" value="1"/>
</dbReference>
<evidence type="ECO:0000256" key="8">
    <source>
        <dbReference type="ARBA" id="ARBA00023098"/>
    </source>
</evidence>
<dbReference type="RefSeq" id="WP_058739878.1">
    <property type="nucleotide sequence ID" value="NZ_CP011266.1"/>
</dbReference>
<comment type="subcellular location">
    <subcellularLocation>
        <location evidence="1 12">Cell membrane</location>
        <topology evidence="1 12">Multi-pass membrane protein</topology>
    </subcellularLocation>
</comment>
<comment type="similarity">
    <text evidence="12">Belongs to the UbiA prenyltransferase family. DGGGP synthase subfamily.</text>
</comment>
<dbReference type="PATRIC" id="fig|230361.4.peg.1956"/>
<feature type="transmembrane region" description="Helical" evidence="12">
    <location>
        <begin position="104"/>
        <end position="122"/>
    </location>
</feature>
<evidence type="ECO:0000313" key="14">
    <source>
        <dbReference type="Proteomes" id="UP000067738"/>
    </source>
</evidence>
<dbReference type="UniPathway" id="UPA00940"/>
<dbReference type="GO" id="GO:0000287">
    <property type="term" value="F:magnesium ion binding"/>
    <property type="evidence" value="ECO:0007669"/>
    <property type="project" value="UniProtKB-UniRule"/>
</dbReference>
<dbReference type="HAMAP" id="MF_01286">
    <property type="entry name" value="DGGGP_synth"/>
    <property type="match status" value="1"/>
</dbReference>
<evidence type="ECO:0000256" key="7">
    <source>
        <dbReference type="ARBA" id="ARBA00022989"/>
    </source>
</evidence>